<sequence>MVFLQRPSGKLLPGTTHTSSTQVANRVSGMGGLTRANTKEIGSRSIATKRLAKPHIKMLLAFHGAFKWKSDEESEVSEVIAVMEKALEENKHLLGWVPPLDDSDTKTE</sequence>
<dbReference type="EMBL" id="JABCKI010001957">
    <property type="protein sequence ID" value="KAG5647927.1"/>
    <property type="molecule type" value="Genomic_DNA"/>
</dbReference>
<proteinExistence type="predicted"/>
<keyword evidence="3" id="KW-1185">Reference proteome</keyword>
<reference evidence="2" key="2">
    <citation type="submission" date="2021-10" db="EMBL/GenBank/DDBJ databases">
        <title>Phylogenomics reveals ancestral predisposition of the termite-cultivated fungus Termitomyces towards a domesticated lifestyle.</title>
        <authorList>
            <person name="Auxier B."/>
            <person name="Grum-Grzhimaylo A."/>
            <person name="Cardenas M.E."/>
            <person name="Lodge J.D."/>
            <person name="Laessoe T."/>
            <person name="Pedersen O."/>
            <person name="Smith M.E."/>
            <person name="Kuyper T.W."/>
            <person name="Franco-Molano E.A."/>
            <person name="Baroni T.J."/>
            <person name="Aanen D.K."/>
        </authorList>
    </citation>
    <scope>NUCLEOTIDE SEQUENCE</scope>
    <source>
        <strain evidence="2">D49</strain>
    </source>
</reference>
<evidence type="ECO:0000256" key="1">
    <source>
        <dbReference type="SAM" id="MobiDB-lite"/>
    </source>
</evidence>
<accession>A0A9P7GCA7</accession>
<feature type="region of interest" description="Disordered" evidence="1">
    <location>
        <begin position="1"/>
        <end position="36"/>
    </location>
</feature>
<dbReference type="Proteomes" id="UP000717328">
    <property type="component" value="Unassembled WGS sequence"/>
</dbReference>
<gene>
    <name evidence="2" type="ORF">H0H81_007355</name>
</gene>
<comment type="caution">
    <text evidence="2">The sequence shown here is derived from an EMBL/GenBank/DDBJ whole genome shotgun (WGS) entry which is preliminary data.</text>
</comment>
<dbReference type="AlphaFoldDB" id="A0A9P7GCA7"/>
<evidence type="ECO:0000313" key="3">
    <source>
        <dbReference type="Proteomes" id="UP000717328"/>
    </source>
</evidence>
<evidence type="ECO:0000313" key="2">
    <source>
        <dbReference type="EMBL" id="KAG5647927.1"/>
    </source>
</evidence>
<organism evidence="2 3">
    <name type="scientific">Sphagnurus paluster</name>
    <dbReference type="NCBI Taxonomy" id="117069"/>
    <lineage>
        <taxon>Eukaryota</taxon>
        <taxon>Fungi</taxon>
        <taxon>Dikarya</taxon>
        <taxon>Basidiomycota</taxon>
        <taxon>Agaricomycotina</taxon>
        <taxon>Agaricomycetes</taxon>
        <taxon>Agaricomycetidae</taxon>
        <taxon>Agaricales</taxon>
        <taxon>Tricholomatineae</taxon>
        <taxon>Lyophyllaceae</taxon>
        <taxon>Sphagnurus</taxon>
    </lineage>
</organism>
<protein>
    <submittedName>
        <fullName evidence="2">Uncharacterized protein</fullName>
    </submittedName>
</protein>
<feature type="compositionally biased region" description="Polar residues" evidence="1">
    <location>
        <begin position="15"/>
        <end position="25"/>
    </location>
</feature>
<name>A0A9P7GCA7_9AGAR</name>
<reference evidence="2" key="1">
    <citation type="submission" date="2021-02" db="EMBL/GenBank/DDBJ databases">
        <authorList>
            <person name="Nieuwenhuis M."/>
            <person name="Van De Peppel L.J.J."/>
        </authorList>
    </citation>
    <scope>NUCLEOTIDE SEQUENCE</scope>
    <source>
        <strain evidence="2">D49</strain>
    </source>
</reference>